<dbReference type="PANTHER" id="PTHR31945:SF8">
    <property type="entry name" value="TRANSCRIPTION FACTOR BHLH93-LIKE PROTEIN"/>
    <property type="match status" value="1"/>
</dbReference>
<accession>A0A1S3E7G6</accession>
<evidence type="ECO:0000256" key="1">
    <source>
        <dbReference type="ARBA" id="ARBA00004123"/>
    </source>
</evidence>
<keyword evidence="2" id="KW-0539">Nucleus</keyword>
<dbReference type="GeneID" id="101495789"/>
<dbReference type="RefSeq" id="XP_012571314.1">
    <property type="nucleotide sequence ID" value="XM_012715860.2"/>
</dbReference>
<dbReference type="GO" id="GO:0005634">
    <property type="term" value="C:nucleus"/>
    <property type="evidence" value="ECO:0007669"/>
    <property type="project" value="UniProtKB-SubCell"/>
</dbReference>
<evidence type="ECO:0000256" key="2">
    <source>
        <dbReference type="ARBA" id="ARBA00023242"/>
    </source>
</evidence>
<evidence type="ECO:0000313" key="5">
    <source>
        <dbReference type="RefSeq" id="XP_012571314.1"/>
    </source>
</evidence>
<evidence type="ECO:0000259" key="3">
    <source>
        <dbReference type="Pfam" id="PF22754"/>
    </source>
</evidence>
<evidence type="ECO:0000313" key="4">
    <source>
        <dbReference type="Proteomes" id="UP000087171"/>
    </source>
</evidence>
<dbReference type="InterPro" id="IPR051358">
    <property type="entry name" value="TF_AMS/ICE1/BHLH6-like"/>
</dbReference>
<reference evidence="5" key="2">
    <citation type="submission" date="2025-08" db="UniProtKB">
        <authorList>
            <consortium name="RefSeq"/>
        </authorList>
    </citation>
    <scope>IDENTIFICATION</scope>
    <source>
        <tissue evidence="5">Etiolated seedlings</tissue>
    </source>
</reference>
<dbReference type="AlphaFoldDB" id="A0A1S3E7G6"/>
<dbReference type="Pfam" id="PF22754">
    <property type="entry name" value="bHLH-TF_ACT-like_plant"/>
    <property type="match status" value="1"/>
</dbReference>
<dbReference type="GO" id="GO:0043565">
    <property type="term" value="F:sequence-specific DNA binding"/>
    <property type="evidence" value="ECO:0007669"/>
    <property type="project" value="TreeGrafter"/>
</dbReference>
<dbReference type="InterPro" id="IPR054502">
    <property type="entry name" value="bHLH-TF_ACT-like_plant"/>
</dbReference>
<feature type="domain" description="Plant bHLH transcription factor ACT-like" evidence="3">
    <location>
        <begin position="67"/>
        <end position="151"/>
    </location>
</feature>
<comment type="subcellular location">
    <subcellularLocation>
        <location evidence="1">Nucleus</location>
    </subcellularLocation>
</comment>
<keyword evidence="4" id="KW-1185">Reference proteome</keyword>
<dbReference type="Proteomes" id="UP000087171">
    <property type="component" value="Chromosome Ca5"/>
</dbReference>
<dbReference type="GO" id="GO:0003700">
    <property type="term" value="F:DNA-binding transcription factor activity"/>
    <property type="evidence" value="ECO:0007669"/>
    <property type="project" value="TreeGrafter"/>
</dbReference>
<name>A0A1S3E7G6_CICAR</name>
<dbReference type="STRING" id="3827.A0A1S3E7G6"/>
<gene>
    <name evidence="5" type="primary">LOC101495789</name>
</gene>
<dbReference type="OrthoDB" id="1917523at2759"/>
<reference evidence="4" key="1">
    <citation type="journal article" date="2013" name="Nat. Biotechnol.">
        <title>Draft genome sequence of chickpea (Cicer arietinum) provides a resource for trait improvement.</title>
        <authorList>
            <person name="Varshney R.K."/>
            <person name="Song C."/>
            <person name="Saxena R.K."/>
            <person name="Azam S."/>
            <person name="Yu S."/>
            <person name="Sharpe A.G."/>
            <person name="Cannon S."/>
            <person name="Baek J."/>
            <person name="Rosen B.D."/>
            <person name="Tar'an B."/>
            <person name="Millan T."/>
            <person name="Zhang X."/>
            <person name="Ramsay L.D."/>
            <person name="Iwata A."/>
            <person name="Wang Y."/>
            <person name="Nelson W."/>
            <person name="Farmer A.D."/>
            <person name="Gaur P.M."/>
            <person name="Soderlund C."/>
            <person name="Penmetsa R.V."/>
            <person name="Xu C."/>
            <person name="Bharti A.K."/>
            <person name="He W."/>
            <person name="Winter P."/>
            <person name="Zhao S."/>
            <person name="Hane J.K."/>
            <person name="Carrasquilla-Garcia N."/>
            <person name="Condie J.A."/>
            <person name="Upadhyaya H.D."/>
            <person name="Luo M.C."/>
            <person name="Thudi M."/>
            <person name="Gowda C.L."/>
            <person name="Singh N.P."/>
            <person name="Lichtenzveig J."/>
            <person name="Gali K.K."/>
            <person name="Rubio J."/>
            <person name="Nadarajan N."/>
            <person name="Dolezel J."/>
            <person name="Bansal K.C."/>
            <person name="Xu X."/>
            <person name="Edwards D."/>
            <person name="Zhang G."/>
            <person name="Kahl G."/>
            <person name="Gil J."/>
            <person name="Singh K.B."/>
            <person name="Datta S.K."/>
            <person name="Jackson S.A."/>
            <person name="Wang J."/>
            <person name="Cook D.R."/>
        </authorList>
    </citation>
    <scope>NUCLEOTIDE SEQUENCE [LARGE SCALE GENOMIC DNA]</scope>
    <source>
        <strain evidence="4">cv. CDC Frontier</strain>
    </source>
</reference>
<protein>
    <submittedName>
        <fullName evidence="5">Uncharacterized protein LOC101495789 isoform X1</fullName>
    </submittedName>
</protein>
<dbReference type="PANTHER" id="PTHR31945">
    <property type="entry name" value="TRANSCRIPTION FACTOR SCREAM2-RELATED"/>
    <property type="match status" value="1"/>
</dbReference>
<organism evidence="4 5">
    <name type="scientific">Cicer arietinum</name>
    <name type="common">Chickpea</name>
    <name type="synonym">Garbanzo</name>
    <dbReference type="NCBI Taxonomy" id="3827"/>
    <lineage>
        <taxon>Eukaryota</taxon>
        <taxon>Viridiplantae</taxon>
        <taxon>Streptophyta</taxon>
        <taxon>Embryophyta</taxon>
        <taxon>Tracheophyta</taxon>
        <taxon>Spermatophyta</taxon>
        <taxon>Magnoliopsida</taxon>
        <taxon>eudicotyledons</taxon>
        <taxon>Gunneridae</taxon>
        <taxon>Pentapetalae</taxon>
        <taxon>rosids</taxon>
        <taxon>fabids</taxon>
        <taxon>Fabales</taxon>
        <taxon>Fabaceae</taxon>
        <taxon>Papilionoideae</taxon>
        <taxon>50 kb inversion clade</taxon>
        <taxon>NPAAA clade</taxon>
        <taxon>Hologalegina</taxon>
        <taxon>IRL clade</taxon>
        <taxon>Cicereae</taxon>
        <taxon>Cicer</taxon>
    </lineage>
</organism>
<proteinExistence type="predicted"/>
<sequence>MVFRVHKRTLMYRNLPLLRSITYSRSHRNTSIVLDATDYIKQKLEELNKLPIPTPLKIVDYDPMPKLKVVAQEEGFVIKVLSERSCQGLLVFILEAFEELGLEVLQARVSCVDNFCLEAVGNRVIANYENNQDTRKLDAQLVEQVVFQAIQNWRKVTQKY</sequence>